<evidence type="ECO:0000256" key="2">
    <source>
        <dbReference type="ARBA" id="ARBA00005689"/>
    </source>
</evidence>
<dbReference type="PROSITE" id="PS00837">
    <property type="entry name" value="ALADH_PNT_2"/>
    <property type="match status" value="1"/>
</dbReference>
<keyword evidence="5 6" id="KW-0520">NAD</keyword>
<evidence type="ECO:0000313" key="9">
    <source>
        <dbReference type="EMBL" id="MEW9500669.1"/>
    </source>
</evidence>
<comment type="caution">
    <text evidence="9">The sequence shown here is derived from an EMBL/GenBank/DDBJ whole genome shotgun (WGS) entry which is preliminary data.</text>
</comment>
<gene>
    <name evidence="9" type="primary">ald</name>
    <name evidence="9" type="ORF">AB1471_02510</name>
</gene>
<dbReference type="GO" id="GO:0000286">
    <property type="term" value="F:alanine dehydrogenase activity"/>
    <property type="evidence" value="ECO:0007669"/>
    <property type="project" value="UniProtKB-EC"/>
</dbReference>
<dbReference type="SUPFAM" id="SSF52283">
    <property type="entry name" value="Formate/glycerate dehydrogenase catalytic domain-like"/>
    <property type="match status" value="1"/>
</dbReference>
<dbReference type="PANTHER" id="PTHR42795:SF1">
    <property type="entry name" value="ALANINE DEHYDROGENASE"/>
    <property type="match status" value="1"/>
</dbReference>
<dbReference type="PANTHER" id="PTHR42795">
    <property type="entry name" value="ALANINE DEHYDROGENASE"/>
    <property type="match status" value="1"/>
</dbReference>
<organism evidence="9 10">
    <name type="scientific">Jeotgalibacillus marinus</name>
    <dbReference type="NCBI Taxonomy" id="86667"/>
    <lineage>
        <taxon>Bacteria</taxon>
        <taxon>Bacillati</taxon>
        <taxon>Bacillota</taxon>
        <taxon>Bacilli</taxon>
        <taxon>Bacillales</taxon>
        <taxon>Caryophanaceae</taxon>
        <taxon>Jeotgalibacillus</taxon>
    </lineage>
</organism>
<keyword evidence="10" id="KW-1185">Reference proteome</keyword>
<evidence type="ECO:0000313" key="10">
    <source>
        <dbReference type="Proteomes" id="UP001556040"/>
    </source>
</evidence>
<feature type="domain" description="Alanine dehydrogenase/pyridine nucleotide transhydrogenase NAD(H)-binding" evidence="7">
    <location>
        <begin position="148"/>
        <end position="297"/>
    </location>
</feature>
<dbReference type="CDD" id="cd05305">
    <property type="entry name" value="L-AlaDH"/>
    <property type="match status" value="1"/>
</dbReference>
<evidence type="ECO:0000259" key="8">
    <source>
        <dbReference type="SMART" id="SM01003"/>
    </source>
</evidence>
<dbReference type="NCBIfam" id="TIGR00518">
    <property type="entry name" value="alaDH"/>
    <property type="match status" value="1"/>
</dbReference>
<keyword evidence="4 6" id="KW-0560">Oxidoreductase</keyword>
<evidence type="ECO:0000256" key="3">
    <source>
        <dbReference type="ARBA" id="ARBA00012897"/>
    </source>
</evidence>
<proteinExistence type="inferred from homology"/>
<dbReference type="RefSeq" id="WP_367777985.1">
    <property type="nucleotide sequence ID" value="NZ_JBFMIA010000001.1"/>
</dbReference>
<dbReference type="Pfam" id="PF01262">
    <property type="entry name" value="AlaDh_PNT_C"/>
    <property type="match status" value="1"/>
</dbReference>
<name>A0ABV3PZZ8_9BACL</name>
<feature type="domain" description="Alanine dehydrogenase/pyridine nucleotide transhydrogenase N-terminal" evidence="8">
    <location>
        <begin position="4"/>
        <end position="136"/>
    </location>
</feature>
<dbReference type="EC" id="1.4.1.1" evidence="3 6"/>
<comment type="catalytic activity">
    <reaction evidence="6">
        <text>L-alanine + NAD(+) + H2O = pyruvate + NH4(+) + NADH + H(+)</text>
        <dbReference type="Rhea" id="RHEA:18405"/>
        <dbReference type="ChEBI" id="CHEBI:15361"/>
        <dbReference type="ChEBI" id="CHEBI:15377"/>
        <dbReference type="ChEBI" id="CHEBI:15378"/>
        <dbReference type="ChEBI" id="CHEBI:28938"/>
        <dbReference type="ChEBI" id="CHEBI:57540"/>
        <dbReference type="ChEBI" id="CHEBI:57945"/>
        <dbReference type="ChEBI" id="CHEBI:57972"/>
        <dbReference type="EC" id="1.4.1.1"/>
    </reaction>
</comment>
<sequence>MRIGIPREIKNNENRVAITPSGVHHLVNHGHEVFVEVDAGLGSGFTNEDYVSAGGKIASSTAEAWSFDMVMKVKEPIETEYGFFREGLILFTYLHLAPEPELTKALVDNKVVAIAYETVQLSNGSLPLLTPMSEVAGRMATQIGAQFLEKTHGGRGILLAGVPGCSRGKVTVIGGGVAGTNAAKMAVGLGAEVTILDLDPDRLRQLDDLFGKDVTTLMSNPLNLAESVADSDLVIGAVLIPGARAPKLVPEAMIKTMKTGAVVVDIAIDQGGIFETTDHITTHDNPTYTKHGVVHYSVANMPGAVPRTSTMALTNVTVPYAVQIANKGFHQACLDNEALMMGINCLDGFVTYNAVAEAHGLDYANVRELLSREPEKAKAASRS</sequence>
<evidence type="ECO:0000256" key="5">
    <source>
        <dbReference type="ARBA" id="ARBA00023027"/>
    </source>
</evidence>
<dbReference type="SMART" id="SM01002">
    <property type="entry name" value="AlaDh_PNT_C"/>
    <property type="match status" value="1"/>
</dbReference>
<protein>
    <recommendedName>
        <fullName evidence="3 6">Alanine dehydrogenase</fullName>
        <ecNumber evidence="3 6">1.4.1.1</ecNumber>
    </recommendedName>
</protein>
<comment type="similarity">
    <text evidence="2 6">Belongs to the AlaDH/PNT family.</text>
</comment>
<evidence type="ECO:0000256" key="1">
    <source>
        <dbReference type="ARBA" id="ARBA00005206"/>
    </source>
</evidence>
<dbReference type="Gene3D" id="3.40.50.720">
    <property type="entry name" value="NAD(P)-binding Rossmann-like Domain"/>
    <property type="match status" value="2"/>
</dbReference>
<dbReference type="InterPro" id="IPR007886">
    <property type="entry name" value="AlaDH/PNT_N"/>
</dbReference>
<dbReference type="EMBL" id="JBFMIA010000001">
    <property type="protein sequence ID" value="MEW9500669.1"/>
    <property type="molecule type" value="Genomic_DNA"/>
</dbReference>
<evidence type="ECO:0000256" key="6">
    <source>
        <dbReference type="PIRNR" id="PIRNR000183"/>
    </source>
</evidence>
<dbReference type="PIRSF" id="PIRSF000183">
    <property type="entry name" value="Alanine_dh"/>
    <property type="match status" value="1"/>
</dbReference>
<evidence type="ECO:0000259" key="7">
    <source>
        <dbReference type="SMART" id="SM01002"/>
    </source>
</evidence>
<evidence type="ECO:0000256" key="4">
    <source>
        <dbReference type="ARBA" id="ARBA00023002"/>
    </source>
</evidence>
<dbReference type="InterPro" id="IPR008143">
    <property type="entry name" value="Ala_DH/PNT_CS2"/>
</dbReference>
<dbReference type="InterPro" id="IPR036291">
    <property type="entry name" value="NAD(P)-bd_dom_sf"/>
</dbReference>
<accession>A0ABV3PZZ8</accession>
<dbReference type="InterPro" id="IPR008142">
    <property type="entry name" value="AlaDH/PNT_CS1"/>
</dbReference>
<dbReference type="SMART" id="SM01003">
    <property type="entry name" value="AlaDh_PNT_N"/>
    <property type="match status" value="1"/>
</dbReference>
<reference evidence="9 10" key="1">
    <citation type="journal article" date="1979" name="Int. J. Syst. Evol. Microbiol.">
        <title>Bacillus globisporus subsp. marinus subsp. nov.</title>
        <authorList>
            <person name="Liu H."/>
        </authorList>
    </citation>
    <scope>NUCLEOTIDE SEQUENCE [LARGE SCALE GENOMIC DNA]</scope>
    <source>
        <strain evidence="9 10">DSM 1297</strain>
    </source>
</reference>
<dbReference type="PROSITE" id="PS00836">
    <property type="entry name" value="ALADH_PNT_1"/>
    <property type="match status" value="1"/>
</dbReference>
<comment type="pathway">
    <text evidence="1">Amino-acid degradation; L-alanine degradation via dehydrogenase pathway; NH(3) and pyruvate from L-alanine: step 1/1.</text>
</comment>
<dbReference type="InterPro" id="IPR007698">
    <property type="entry name" value="AlaDH/PNT_NAD(H)-bd"/>
</dbReference>
<dbReference type="Pfam" id="PF05222">
    <property type="entry name" value="AlaDh_PNT_N"/>
    <property type="match status" value="1"/>
</dbReference>
<dbReference type="SUPFAM" id="SSF51735">
    <property type="entry name" value="NAD(P)-binding Rossmann-fold domains"/>
    <property type="match status" value="1"/>
</dbReference>
<dbReference type="InterPro" id="IPR008141">
    <property type="entry name" value="Ala_DH"/>
</dbReference>
<dbReference type="Proteomes" id="UP001556040">
    <property type="component" value="Unassembled WGS sequence"/>
</dbReference>